<keyword evidence="2" id="KW-1185">Reference proteome</keyword>
<name>A0ACB7SFQ9_HYAAI</name>
<dbReference type="Proteomes" id="UP000821845">
    <property type="component" value="Chromosome 4"/>
</dbReference>
<evidence type="ECO:0000313" key="1">
    <source>
        <dbReference type="EMBL" id="KAH6932781.1"/>
    </source>
</evidence>
<gene>
    <name evidence="1" type="ORF">HPB50_009405</name>
</gene>
<proteinExistence type="predicted"/>
<organism evidence="1 2">
    <name type="scientific">Hyalomma asiaticum</name>
    <name type="common">Tick</name>
    <dbReference type="NCBI Taxonomy" id="266040"/>
    <lineage>
        <taxon>Eukaryota</taxon>
        <taxon>Metazoa</taxon>
        <taxon>Ecdysozoa</taxon>
        <taxon>Arthropoda</taxon>
        <taxon>Chelicerata</taxon>
        <taxon>Arachnida</taxon>
        <taxon>Acari</taxon>
        <taxon>Parasitiformes</taxon>
        <taxon>Ixodida</taxon>
        <taxon>Ixodoidea</taxon>
        <taxon>Ixodidae</taxon>
        <taxon>Hyalomminae</taxon>
        <taxon>Hyalomma</taxon>
    </lineage>
</organism>
<protein>
    <submittedName>
        <fullName evidence="1">Uncharacterized protein</fullName>
    </submittedName>
</protein>
<sequence length="136" mass="14984">MQPSLMNPLFYYVQLSMLLAPWLPWSPEMSADTSAPPLPELLLSEPMINSCGLHDMDMRRAIFSTTGHKGASSSTALFCDGIRSAPQRPVFSGHGRAAAMQPSLMNPLFYYVQALVKLVPSAINLGLRLDEDVKFN</sequence>
<evidence type="ECO:0000313" key="2">
    <source>
        <dbReference type="Proteomes" id="UP000821845"/>
    </source>
</evidence>
<accession>A0ACB7SFQ9</accession>
<dbReference type="EMBL" id="CM023484">
    <property type="protein sequence ID" value="KAH6932781.1"/>
    <property type="molecule type" value="Genomic_DNA"/>
</dbReference>
<comment type="caution">
    <text evidence="1">The sequence shown here is derived from an EMBL/GenBank/DDBJ whole genome shotgun (WGS) entry which is preliminary data.</text>
</comment>
<reference evidence="1" key="1">
    <citation type="submission" date="2020-05" db="EMBL/GenBank/DDBJ databases">
        <title>Large-scale comparative analyses of tick genomes elucidate their genetic diversity and vector capacities.</title>
        <authorList>
            <person name="Jia N."/>
            <person name="Wang J."/>
            <person name="Shi W."/>
            <person name="Du L."/>
            <person name="Sun Y."/>
            <person name="Zhan W."/>
            <person name="Jiang J."/>
            <person name="Wang Q."/>
            <person name="Zhang B."/>
            <person name="Ji P."/>
            <person name="Sakyi L.B."/>
            <person name="Cui X."/>
            <person name="Yuan T."/>
            <person name="Jiang B."/>
            <person name="Yang W."/>
            <person name="Lam T.T.-Y."/>
            <person name="Chang Q."/>
            <person name="Ding S."/>
            <person name="Wang X."/>
            <person name="Zhu J."/>
            <person name="Ruan X."/>
            <person name="Zhao L."/>
            <person name="Wei J."/>
            <person name="Que T."/>
            <person name="Du C."/>
            <person name="Cheng J."/>
            <person name="Dai P."/>
            <person name="Han X."/>
            <person name="Huang E."/>
            <person name="Gao Y."/>
            <person name="Liu J."/>
            <person name="Shao H."/>
            <person name="Ye R."/>
            <person name="Li L."/>
            <person name="Wei W."/>
            <person name="Wang X."/>
            <person name="Wang C."/>
            <person name="Yang T."/>
            <person name="Huo Q."/>
            <person name="Li W."/>
            <person name="Guo W."/>
            <person name="Chen H."/>
            <person name="Zhou L."/>
            <person name="Ni X."/>
            <person name="Tian J."/>
            <person name="Zhou Y."/>
            <person name="Sheng Y."/>
            <person name="Liu T."/>
            <person name="Pan Y."/>
            <person name="Xia L."/>
            <person name="Li J."/>
            <person name="Zhao F."/>
            <person name="Cao W."/>
        </authorList>
    </citation>
    <scope>NUCLEOTIDE SEQUENCE</scope>
    <source>
        <strain evidence="1">Hyas-2018</strain>
    </source>
</reference>